<evidence type="ECO:0000259" key="7">
    <source>
        <dbReference type="Pfam" id="PF00345"/>
    </source>
</evidence>
<evidence type="ECO:0000256" key="3">
    <source>
        <dbReference type="ARBA" id="ARBA00022729"/>
    </source>
</evidence>
<dbReference type="Proteomes" id="UP000596176">
    <property type="component" value="Chromosome"/>
</dbReference>
<dbReference type="AlphaFoldDB" id="A0A7U0N4W6"/>
<dbReference type="SUPFAM" id="SSF49584">
    <property type="entry name" value="Periplasmic chaperone C-domain"/>
    <property type="match status" value="1"/>
</dbReference>
<keyword evidence="3 6" id="KW-0732">Signal</keyword>
<feature type="domain" description="Pili assembly chaperone N-terminal" evidence="7">
    <location>
        <begin position="31"/>
        <end position="143"/>
    </location>
</feature>
<dbReference type="PANTHER" id="PTHR30251:SF3">
    <property type="entry name" value="FIMBRIAL CHAPARONE PROTEIN"/>
    <property type="match status" value="1"/>
</dbReference>
<evidence type="ECO:0000313" key="9">
    <source>
        <dbReference type="EMBL" id="QQX52555.1"/>
    </source>
</evidence>
<gene>
    <name evidence="9" type="ORF">JKX24_20610</name>
</gene>
<dbReference type="Pfam" id="PF02753">
    <property type="entry name" value="PapD_C"/>
    <property type="match status" value="1"/>
</dbReference>
<evidence type="ECO:0000313" key="10">
    <source>
        <dbReference type="Proteomes" id="UP000596176"/>
    </source>
</evidence>
<feature type="chain" id="PRO_5031371246" evidence="6">
    <location>
        <begin position="29"/>
        <end position="237"/>
    </location>
</feature>
<accession>A0A7U0N4W6</accession>
<dbReference type="RefSeq" id="WP_099064342.1">
    <property type="nucleotide sequence ID" value="NZ_CBCPIO010000009.1"/>
</dbReference>
<dbReference type="EMBL" id="CP068391">
    <property type="protein sequence ID" value="QQX52555.1"/>
    <property type="molecule type" value="Genomic_DNA"/>
</dbReference>
<dbReference type="InterPro" id="IPR008962">
    <property type="entry name" value="PapD-like_sf"/>
</dbReference>
<evidence type="ECO:0000259" key="8">
    <source>
        <dbReference type="Pfam" id="PF02753"/>
    </source>
</evidence>
<proteinExistence type="inferred from homology"/>
<dbReference type="Gene3D" id="2.60.40.10">
    <property type="entry name" value="Immunoglobulins"/>
    <property type="match status" value="2"/>
</dbReference>
<dbReference type="InterPro" id="IPR050643">
    <property type="entry name" value="Periplasmic_pilus_chap"/>
</dbReference>
<dbReference type="GO" id="GO:0030288">
    <property type="term" value="C:outer membrane-bounded periplasmic space"/>
    <property type="evidence" value="ECO:0007669"/>
    <property type="project" value="InterPro"/>
</dbReference>
<dbReference type="InterPro" id="IPR016147">
    <property type="entry name" value="Pili_assmbl_chaperone_N"/>
</dbReference>
<evidence type="ECO:0000256" key="6">
    <source>
        <dbReference type="SAM" id="SignalP"/>
    </source>
</evidence>
<evidence type="ECO:0000256" key="1">
    <source>
        <dbReference type="ARBA" id="ARBA00004418"/>
    </source>
</evidence>
<dbReference type="GO" id="GO:0071555">
    <property type="term" value="P:cell wall organization"/>
    <property type="evidence" value="ECO:0007669"/>
    <property type="project" value="InterPro"/>
</dbReference>
<name>A0A7U0N4W6_SERPR</name>
<dbReference type="PRINTS" id="PR00969">
    <property type="entry name" value="CHAPERONPILI"/>
</dbReference>
<evidence type="ECO:0000256" key="4">
    <source>
        <dbReference type="ARBA" id="ARBA00022764"/>
    </source>
</evidence>
<organism evidence="9 10">
    <name type="scientific">Serratia proteamaculans</name>
    <dbReference type="NCBI Taxonomy" id="28151"/>
    <lineage>
        <taxon>Bacteria</taxon>
        <taxon>Pseudomonadati</taxon>
        <taxon>Pseudomonadota</taxon>
        <taxon>Gammaproteobacteria</taxon>
        <taxon>Enterobacterales</taxon>
        <taxon>Yersiniaceae</taxon>
        <taxon>Serratia</taxon>
    </lineage>
</organism>
<dbReference type="InterPro" id="IPR001829">
    <property type="entry name" value="Pili_assmbl_chaperone_bac"/>
</dbReference>
<evidence type="ECO:0000256" key="5">
    <source>
        <dbReference type="ARBA" id="ARBA00023186"/>
    </source>
</evidence>
<dbReference type="Pfam" id="PF00345">
    <property type="entry name" value="PapD_N"/>
    <property type="match status" value="1"/>
</dbReference>
<evidence type="ECO:0000256" key="2">
    <source>
        <dbReference type="ARBA" id="ARBA00007399"/>
    </source>
</evidence>
<feature type="signal peptide" evidence="6">
    <location>
        <begin position="1"/>
        <end position="28"/>
    </location>
</feature>
<dbReference type="InterPro" id="IPR036316">
    <property type="entry name" value="Pili_assmbl_chap_C_dom_sf"/>
</dbReference>
<dbReference type="InterPro" id="IPR013783">
    <property type="entry name" value="Ig-like_fold"/>
</dbReference>
<dbReference type="PANTHER" id="PTHR30251">
    <property type="entry name" value="PILUS ASSEMBLY CHAPERONE"/>
    <property type="match status" value="1"/>
</dbReference>
<protein>
    <submittedName>
        <fullName evidence="9">Fimbria/pilus periplasmic chaperone</fullName>
    </submittedName>
</protein>
<sequence>MTYLAFIHSPVLCAGILTLCLTPVSTLASGMVPDSPVVIVEAANGEGSINVQNTDPYPVLLLTQLENIPEDTETLLTVTPPAARVEPGKRQSVRFLLTSKKLLKTERLKRVTFEGVPPQQKDRSEVRMTVRQNLPVIIRPAELARDEAPWKHLVWQLVGKVLTVSNPSAYVVRLSQGVQTLPGNSIWMLPNSYVLPGQTLTLKQNGNKAPSSDTQVRISPATTWGFSVDHYDALLVH</sequence>
<dbReference type="InterPro" id="IPR016148">
    <property type="entry name" value="Pili_assmbl_chaperone_C"/>
</dbReference>
<keyword evidence="4" id="KW-0574">Periplasm</keyword>
<keyword evidence="5" id="KW-0143">Chaperone</keyword>
<dbReference type="SUPFAM" id="SSF49354">
    <property type="entry name" value="PapD-like"/>
    <property type="match status" value="1"/>
</dbReference>
<comment type="similarity">
    <text evidence="2">Belongs to the periplasmic pilus chaperone family.</text>
</comment>
<feature type="domain" description="Pili assembly chaperone C-terminal" evidence="8">
    <location>
        <begin position="164"/>
        <end position="220"/>
    </location>
</feature>
<comment type="subcellular location">
    <subcellularLocation>
        <location evidence="1">Periplasm</location>
    </subcellularLocation>
</comment>
<reference evidence="9 10" key="1">
    <citation type="submission" date="2021-01" db="EMBL/GenBank/DDBJ databases">
        <title>Chromosome sequence of Serratia proteamaculans strain 94 rif-r, isolated from spoiled beef.</title>
        <authorList>
            <person name="Zaytseva Y.V."/>
            <person name="Iablokov S.N."/>
            <person name="Klyukina A."/>
        </authorList>
    </citation>
    <scope>NUCLEOTIDE SEQUENCE [LARGE SCALE GENOMIC DNA]</scope>
    <source>
        <strain evidence="9 10">94 rif-r</strain>
    </source>
</reference>
<dbReference type="NCBIfam" id="NF007392">
    <property type="entry name" value="PRK09918.1"/>
    <property type="match status" value="1"/>
</dbReference>